<dbReference type="Gene3D" id="3.10.450.50">
    <property type="match status" value="1"/>
</dbReference>
<dbReference type="AlphaFoldDB" id="A0AAF0E2J9"/>
<dbReference type="InterPro" id="IPR032710">
    <property type="entry name" value="NTF2-like_dom_sf"/>
</dbReference>
<protein>
    <recommendedName>
        <fullName evidence="1">SnoaL-like domain-containing protein</fullName>
    </recommendedName>
</protein>
<proteinExistence type="predicted"/>
<sequence>MSQNLETNKAVVRDLIERVMNGRDFRDHTTCLTDDFESHRAERTITGGANWIKTFGHIVENFIPEFRCDIQRMVAEGNQVWTLSYISGSPEGAEGKRRLSVDIFELRDGKIARHWDVQQNVDPTSNNIGPA</sequence>
<feature type="domain" description="SnoaL-like" evidence="1">
    <location>
        <begin position="12"/>
        <end position="114"/>
    </location>
</feature>
<keyword evidence="3" id="KW-1185">Reference proteome</keyword>
<evidence type="ECO:0000313" key="3">
    <source>
        <dbReference type="Proteomes" id="UP001214603"/>
    </source>
</evidence>
<dbReference type="Proteomes" id="UP001214603">
    <property type="component" value="Chromosome 7"/>
</dbReference>
<reference evidence="2" key="1">
    <citation type="submission" date="2023-03" db="EMBL/GenBank/DDBJ databases">
        <title>Mating type loci evolution in Malassezia.</title>
        <authorList>
            <person name="Coelho M.A."/>
        </authorList>
    </citation>
    <scope>NUCLEOTIDE SEQUENCE</scope>
    <source>
        <strain evidence="2">CBS 7876</strain>
    </source>
</reference>
<name>A0AAF0E2J9_9BASI</name>
<gene>
    <name evidence="2" type="ORF">MOBT1_002779</name>
</gene>
<dbReference type="EMBL" id="CP119940">
    <property type="protein sequence ID" value="WFD04080.1"/>
    <property type="molecule type" value="Genomic_DNA"/>
</dbReference>
<organism evidence="2 3">
    <name type="scientific">Malassezia obtusa</name>
    <dbReference type="NCBI Taxonomy" id="76774"/>
    <lineage>
        <taxon>Eukaryota</taxon>
        <taxon>Fungi</taxon>
        <taxon>Dikarya</taxon>
        <taxon>Basidiomycota</taxon>
        <taxon>Ustilaginomycotina</taxon>
        <taxon>Malasseziomycetes</taxon>
        <taxon>Malasseziales</taxon>
        <taxon>Malasseziaceae</taxon>
        <taxon>Malassezia</taxon>
    </lineage>
</organism>
<evidence type="ECO:0000313" key="2">
    <source>
        <dbReference type="EMBL" id="WFD04080.1"/>
    </source>
</evidence>
<dbReference type="SUPFAM" id="SSF54427">
    <property type="entry name" value="NTF2-like"/>
    <property type="match status" value="1"/>
</dbReference>
<dbReference type="InterPro" id="IPR037401">
    <property type="entry name" value="SnoaL-like"/>
</dbReference>
<dbReference type="Pfam" id="PF12680">
    <property type="entry name" value="SnoaL_2"/>
    <property type="match status" value="1"/>
</dbReference>
<accession>A0AAF0E2J9</accession>
<evidence type="ECO:0000259" key="1">
    <source>
        <dbReference type="Pfam" id="PF12680"/>
    </source>
</evidence>